<accession>A0ABS4HW01</accession>
<protein>
    <submittedName>
        <fullName evidence="2">Ribosomal protein S18 acetylase RimI-like enzyme</fullName>
    </submittedName>
</protein>
<evidence type="ECO:0000259" key="1">
    <source>
        <dbReference type="PROSITE" id="PS51186"/>
    </source>
</evidence>
<dbReference type="RefSeq" id="WP_167065030.1">
    <property type="nucleotide sequence ID" value="NZ_JAAOZR010000042.1"/>
</dbReference>
<keyword evidence="3" id="KW-1185">Reference proteome</keyword>
<dbReference type="EMBL" id="JAGGKV010000004">
    <property type="protein sequence ID" value="MBP1962827.1"/>
    <property type="molecule type" value="Genomic_DNA"/>
</dbReference>
<dbReference type="Pfam" id="PF00583">
    <property type="entry name" value="Acetyltransf_1"/>
    <property type="match status" value="1"/>
</dbReference>
<name>A0ABS4HW01_9BACL</name>
<proteinExistence type="predicted"/>
<reference evidence="2 3" key="1">
    <citation type="submission" date="2021-03" db="EMBL/GenBank/DDBJ databases">
        <title>Genomic Encyclopedia of Type Strains, Phase IV (KMG-IV): sequencing the most valuable type-strain genomes for metagenomic binning, comparative biology and taxonomic classification.</title>
        <authorList>
            <person name="Goeker M."/>
        </authorList>
    </citation>
    <scope>NUCLEOTIDE SEQUENCE [LARGE SCALE GENOMIC DNA]</scope>
    <source>
        <strain evidence="2 3">DSM 24950</strain>
    </source>
</reference>
<dbReference type="SUPFAM" id="SSF55729">
    <property type="entry name" value="Acyl-CoA N-acyltransferases (Nat)"/>
    <property type="match status" value="1"/>
</dbReference>
<feature type="domain" description="N-acetyltransferase" evidence="1">
    <location>
        <begin position="1"/>
        <end position="168"/>
    </location>
</feature>
<gene>
    <name evidence="2" type="ORF">J2Z65_002043</name>
</gene>
<dbReference type="InterPro" id="IPR000182">
    <property type="entry name" value="GNAT_dom"/>
</dbReference>
<evidence type="ECO:0000313" key="3">
    <source>
        <dbReference type="Proteomes" id="UP001519344"/>
    </source>
</evidence>
<sequence>MEITRLTKTDTKSLLSLYRTVSADLKQRGVHQWDWLYPNRFVIQGDLKRGTAFGLRDGDAMIGAVVVDSRQSSRYEGLPWIDQEAGQARCIHRLAVDPAYQGQGLGKKLLQFAEEQARMAGGVSIRLDVFSGNPGAAQLYVRSGYQKIGTIRFPIRREPYYCFEKLLVR</sequence>
<dbReference type="InterPro" id="IPR050276">
    <property type="entry name" value="MshD_Acetyltransferase"/>
</dbReference>
<comment type="caution">
    <text evidence="2">The sequence shown here is derived from an EMBL/GenBank/DDBJ whole genome shotgun (WGS) entry which is preliminary data.</text>
</comment>
<organism evidence="2 3">
    <name type="scientific">Paenibacillus aceris</name>
    <dbReference type="NCBI Taxonomy" id="869555"/>
    <lineage>
        <taxon>Bacteria</taxon>
        <taxon>Bacillati</taxon>
        <taxon>Bacillota</taxon>
        <taxon>Bacilli</taxon>
        <taxon>Bacillales</taxon>
        <taxon>Paenibacillaceae</taxon>
        <taxon>Paenibacillus</taxon>
    </lineage>
</organism>
<evidence type="ECO:0000313" key="2">
    <source>
        <dbReference type="EMBL" id="MBP1962827.1"/>
    </source>
</evidence>
<dbReference type="PANTHER" id="PTHR43617">
    <property type="entry name" value="L-AMINO ACID N-ACETYLTRANSFERASE"/>
    <property type="match status" value="1"/>
</dbReference>
<dbReference type="PROSITE" id="PS51186">
    <property type="entry name" value="GNAT"/>
    <property type="match status" value="1"/>
</dbReference>
<dbReference type="InterPro" id="IPR016181">
    <property type="entry name" value="Acyl_CoA_acyltransferase"/>
</dbReference>
<dbReference type="CDD" id="cd04301">
    <property type="entry name" value="NAT_SF"/>
    <property type="match status" value="1"/>
</dbReference>
<dbReference type="Proteomes" id="UP001519344">
    <property type="component" value="Unassembled WGS sequence"/>
</dbReference>
<dbReference type="Gene3D" id="3.40.630.30">
    <property type="match status" value="1"/>
</dbReference>